<evidence type="ECO:0000313" key="1">
    <source>
        <dbReference type="EMBL" id="KNC26098.1"/>
    </source>
</evidence>
<evidence type="ECO:0000313" key="2">
    <source>
        <dbReference type="Proteomes" id="UP000037069"/>
    </source>
</evidence>
<reference evidence="1 2" key="1">
    <citation type="journal article" date="2015" name="Nat. Commun.">
        <title>Lucilia cuprina genome unlocks parasitic fly biology to underpin future interventions.</title>
        <authorList>
            <person name="Anstead C.A."/>
            <person name="Korhonen P.K."/>
            <person name="Young N.D."/>
            <person name="Hall R.S."/>
            <person name="Jex A.R."/>
            <person name="Murali S.C."/>
            <person name="Hughes D.S."/>
            <person name="Lee S.F."/>
            <person name="Perry T."/>
            <person name="Stroehlein A.J."/>
            <person name="Ansell B.R."/>
            <person name="Breugelmans B."/>
            <person name="Hofmann A."/>
            <person name="Qu J."/>
            <person name="Dugan S."/>
            <person name="Lee S.L."/>
            <person name="Chao H."/>
            <person name="Dinh H."/>
            <person name="Han Y."/>
            <person name="Doddapaneni H.V."/>
            <person name="Worley K.C."/>
            <person name="Muzny D.M."/>
            <person name="Ioannidis P."/>
            <person name="Waterhouse R.M."/>
            <person name="Zdobnov E.M."/>
            <person name="James P.J."/>
            <person name="Bagnall N.H."/>
            <person name="Kotze A.C."/>
            <person name="Gibbs R.A."/>
            <person name="Richards S."/>
            <person name="Batterham P."/>
            <person name="Gasser R.B."/>
        </authorList>
    </citation>
    <scope>NUCLEOTIDE SEQUENCE [LARGE SCALE GENOMIC DNA]</scope>
    <source>
        <strain evidence="1 2">LS</strain>
        <tissue evidence="1">Full body</tissue>
    </source>
</reference>
<comment type="caution">
    <text evidence="1">The sequence shown here is derived from an EMBL/GenBank/DDBJ whole genome shotgun (WGS) entry which is preliminary data.</text>
</comment>
<organism evidence="1 2">
    <name type="scientific">Lucilia cuprina</name>
    <name type="common">Green bottle fly</name>
    <name type="synonym">Australian sheep blowfly</name>
    <dbReference type="NCBI Taxonomy" id="7375"/>
    <lineage>
        <taxon>Eukaryota</taxon>
        <taxon>Metazoa</taxon>
        <taxon>Ecdysozoa</taxon>
        <taxon>Arthropoda</taxon>
        <taxon>Hexapoda</taxon>
        <taxon>Insecta</taxon>
        <taxon>Pterygota</taxon>
        <taxon>Neoptera</taxon>
        <taxon>Endopterygota</taxon>
        <taxon>Diptera</taxon>
        <taxon>Brachycera</taxon>
        <taxon>Muscomorpha</taxon>
        <taxon>Oestroidea</taxon>
        <taxon>Calliphoridae</taxon>
        <taxon>Luciliinae</taxon>
        <taxon>Lucilia</taxon>
    </lineage>
</organism>
<accession>A0A0L0C187</accession>
<protein>
    <submittedName>
        <fullName evidence="1">Uncharacterized protein</fullName>
    </submittedName>
</protein>
<dbReference type="Proteomes" id="UP000037069">
    <property type="component" value="Unassembled WGS sequence"/>
</dbReference>
<proteinExistence type="predicted"/>
<name>A0A0L0C187_LUCCU</name>
<sequence length="136" mass="15499">MYVKIKSGGKLFIVEICDPEISINYKFDLLISPKSNKIYLESTKILDTFLCTKLSIDSSRRCLVREAINFLHQRSGNYPKREDKIALAEAIIQLLPAFKVENSNCGGIDLFYNPESNSGYIVGKLKNFNKKIRMLS</sequence>
<dbReference type="EMBL" id="JRES01001019">
    <property type="protein sequence ID" value="KNC26098.1"/>
    <property type="molecule type" value="Genomic_DNA"/>
</dbReference>
<keyword evidence="2" id="KW-1185">Reference proteome</keyword>
<dbReference type="AlphaFoldDB" id="A0A0L0C187"/>
<gene>
    <name evidence="1" type="ORF">FF38_04227</name>
</gene>